<evidence type="ECO:0000313" key="10">
    <source>
        <dbReference type="Proteomes" id="UP001171111"/>
    </source>
</evidence>
<feature type="binding site" evidence="7">
    <location>
        <position position="22"/>
    </location>
    <ligand>
        <name>3-phosphoshikimate</name>
        <dbReference type="ChEBI" id="CHEBI:145989"/>
    </ligand>
</feature>
<evidence type="ECO:0000256" key="7">
    <source>
        <dbReference type="HAMAP-Rule" id="MF_00210"/>
    </source>
</evidence>
<keyword evidence="3 7" id="KW-0028">Amino-acid biosynthesis</keyword>
<comment type="caution">
    <text evidence="9">The sequence shown here is derived from an EMBL/GenBank/DDBJ whole genome shotgun (WGS) entry which is preliminary data.</text>
</comment>
<dbReference type="InterPro" id="IPR023193">
    <property type="entry name" value="EPSP_synthase_CS"/>
</dbReference>
<comment type="similarity">
    <text evidence="2 7">Belongs to the EPSP synthase family.</text>
</comment>
<feature type="binding site" evidence="7">
    <location>
        <position position="167"/>
    </location>
    <ligand>
        <name>3-phosphoshikimate</name>
        <dbReference type="ChEBI" id="CHEBI:145989"/>
    </ligand>
</feature>
<dbReference type="InterPro" id="IPR036968">
    <property type="entry name" value="Enolpyruvate_Tfrase_sf"/>
</dbReference>
<dbReference type="PANTHER" id="PTHR21090">
    <property type="entry name" value="AROM/DEHYDROQUINATE SYNTHASE"/>
    <property type="match status" value="1"/>
</dbReference>
<comment type="function">
    <text evidence="7">Catalyzes the transfer of the enolpyruvyl moiety of phosphoenolpyruvate (PEP) to the 5-hydroxyl of shikimate-3-phosphate (S3P) to produce enolpyruvyl shikimate-3-phosphate and inorganic phosphate.</text>
</comment>
<feature type="binding site" evidence="7">
    <location>
        <position position="120"/>
    </location>
    <ligand>
        <name>phosphoenolpyruvate</name>
        <dbReference type="ChEBI" id="CHEBI:58702"/>
    </ligand>
</feature>
<evidence type="ECO:0000256" key="2">
    <source>
        <dbReference type="ARBA" id="ARBA00009948"/>
    </source>
</evidence>
<feature type="binding site" evidence="7">
    <location>
        <position position="317"/>
    </location>
    <ligand>
        <name>3-phosphoshikimate</name>
        <dbReference type="ChEBI" id="CHEBI:145989"/>
    </ligand>
</feature>
<evidence type="ECO:0000256" key="6">
    <source>
        <dbReference type="ARBA" id="ARBA00044633"/>
    </source>
</evidence>
<accession>A0ABT8TCY9</accession>
<evidence type="ECO:0000256" key="5">
    <source>
        <dbReference type="ARBA" id="ARBA00023141"/>
    </source>
</evidence>
<feature type="binding site" evidence="7">
    <location>
        <position position="165"/>
    </location>
    <ligand>
        <name>3-phosphoshikimate</name>
        <dbReference type="ChEBI" id="CHEBI:145989"/>
    </ligand>
</feature>
<evidence type="ECO:0000313" key="9">
    <source>
        <dbReference type="EMBL" id="MDO2409722.1"/>
    </source>
</evidence>
<dbReference type="SUPFAM" id="SSF55205">
    <property type="entry name" value="EPT/RTPC-like"/>
    <property type="match status" value="1"/>
</dbReference>
<dbReference type="NCBIfam" id="TIGR01356">
    <property type="entry name" value="aroA"/>
    <property type="match status" value="1"/>
</dbReference>
<feature type="binding site" evidence="7">
    <location>
        <position position="167"/>
    </location>
    <ligand>
        <name>phosphoenolpyruvate</name>
        <dbReference type="ChEBI" id="CHEBI:58702"/>
    </ligand>
</feature>
<dbReference type="EC" id="2.5.1.19" evidence="7"/>
<feature type="active site" description="Proton acceptor" evidence="7">
    <location>
        <position position="317"/>
    </location>
</feature>
<feature type="binding site" evidence="7">
    <location>
        <position position="344"/>
    </location>
    <ligand>
        <name>3-phosphoshikimate</name>
        <dbReference type="ChEBI" id="CHEBI:145989"/>
    </ligand>
</feature>
<feature type="domain" description="Enolpyruvate transferase" evidence="8">
    <location>
        <begin position="17"/>
        <end position="420"/>
    </location>
</feature>
<dbReference type="EMBL" id="JAULJQ010000007">
    <property type="protein sequence ID" value="MDO2409722.1"/>
    <property type="molecule type" value="Genomic_DNA"/>
</dbReference>
<dbReference type="Proteomes" id="UP001171111">
    <property type="component" value="Unassembled WGS sequence"/>
</dbReference>
<dbReference type="InterPro" id="IPR006264">
    <property type="entry name" value="EPSP_synthase"/>
</dbReference>
<feature type="binding site" evidence="7">
    <location>
        <position position="21"/>
    </location>
    <ligand>
        <name>3-phosphoshikimate</name>
        <dbReference type="ChEBI" id="CHEBI:145989"/>
    </ligand>
</feature>
<dbReference type="Pfam" id="PF00275">
    <property type="entry name" value="EPSP_synthase"/>
    <property type="match status" value="1"/>
</dbReference>
<dbReference type="GO" id="GO:0003866">
    <property type="term" value="F:3-phosphoshikimate 1-carboxyvinyltransferase activity"/>
    <property type="evidence" value="ECO:0007669"/>
    <property type="project" value="UniProtKB-EC"/>
</dbReference>
<comment type="pathway">
    <text evidence="1 7">Metabolic intermediate biosynthesis; chorismate biosynthesis; chorismate from D-erythrose 4-phosphate and phosphoenolpyruvate: step 6/7.</text>
</comment>
<feature type="binding site" evidence="7">
    <location>
        <position position="21"/>
    </location>
    <ligand>
        <name>phosphoenolpyruvate</name>
        <dbReference type="ChEBI" id="CHEBI:58702"/>
    </ligand>
</feature>
<evidence type="ECO:0000256" key="4">
    <source>
        <dbReference type="ARBA" id="ARBA00022679"/>
    </source>
</evidence>
<feature type="binding site" evidence="7">
    <location>
        <position position="26"/>
    </location>
    <ligand>
        <name>3-phosphoshikimate</name>
        <dbReference type="ChEBI" id="CHEBI:145989"/>
    </ligand>
</feature>
<dbReference type="Gene3D" id="3.65.10.10">
    <property type="entry name" value="Enolpyruvate transferase domain"/>
    <property type="match status" value="2"/>
</dbReference>
<feature type="binding site" evidence="7">
    <location>
        <position position="92"/>
    </location>
    <ligand>
        <name>phosphoenolpyruvate</name>
        <dbReference type="ChEBI" id="CHEBI:58702"/>
    </ligand>
</feature>
<dbReference type="PIRSF" id="PIRSF000505">
    <property type="entry name" value="EPSPS"/>
    <property type="match status" value="1"/>
</dbReference>
<dbReference type="InterPro" id="IPR013792">
    <property type="entry name" value="RNA3'P_cycl/enolpyr_Trfase_a/b"/>
</dbReference>
<comment type="subunit">
    <text evidence="7">Monomer.</text>
</comment>
<keyword evidence="5 7" id="KW-0057">Aromatic amino acid biosynthesis</keyword>
<proteinExistence type="inferred from homology"/>
<dbReference type="PROSITE" id="PS00104">
    <property type="entry name" value="EPSP_SYNTHASE_1"/>
    <property type="match status" value="1"/>
</dbReference>
<dbReference type="PANTHER" id="PTHR21090:SF5">
    <property type="entry name" value="PENTAFUNCTIONAL AROM POLYPEPTIDE"/>
    <property type="match status" value="1"/>
</dbReference>
<comment type="catalytic activity">
    <reaction evidence="6">
        <text>3-phosphoshikimate + phosphoenolpyruvate = 5-O-(1-carboxyvinyl)-3-phosphoshikimate + phosphate</text>
        <dbReference type="Rhea" id="RHEA:21256"/>
        <dbReference type="ChEBI" id="CHEBI:43474"/>
        <dbReference type="ChEBI" id="CHEBI:57701"/>
        <dbReference type="ChEBI" id="CHEBI:58702"/>
        <dbReference type="ChEBI" id="CHEBI:145989"/>
        <dbReference type="EC" id="2.5.1.19"/>
    </reaction>
    <physiologicalReaction direction="left-to-right" evidence="6">
        <dbReference type="Rhea" id="RHEA:21257"/>
    </physiologicalReaction>
</comment>
<keyword evidence="10" id="KW-1185">Reference proteome</keyword>
<evidence type="ECO:0000256" key="3">
    <source>
        <dbReference type="ARBA" id="ARBA00022605"/>
    </source>
</evidence>
<feature type="binding site" evidence="7">
    <location>
        <position position="389"/>
    </location>
    <ligand>
        <name>phosphoenolpyruvate</name>
        <dbReference type="ChEBI" id="CHEBI:58702"/>
    </ligand>
</feature>
<name>A0ABT8TCY9_9BACT</name>
<evidence type="ECO:0000256" key="1">
    <source>
        <dbReference type="ARBA" id="ARBA00004811"/>
    </source>
</evidence>
<feature type="binding site" evidence="7">
    <location>
        <position position="348"/>
    </location>
    <ligand>
        <name>phosphoenolpyruvate</name>
        <dbReference type="ChEBI" id="CHEBI:58702"/>
    </ligand>
</feature>
<sequence length="431" mass="46640">MRVEALKKPFNASFEHLASDKSISHRCAIFSLLSSEPSVIENYLEAEDTLNTLKIIQALGANVRWDENKITITPPKEIKSTKAKVLDCGNSGTAIRLLMGFLASKQGEFILDGDEYLRKRPMRRITEPLEKIGAVFEGKDKANFAPIKVKGKKLEFFSYDSPIASAQVKTAMILAGLNGKGCKISEPSLSRDHSEKMLSAMGASLSVDESKDGKIKIEVSPLKSPLKPINMVVPNDPSSCFFYALAAAIIPNSSVEIKNMLLNKTRIEAFKVLGSMGAKIEYKPKNGGYDDTGDVKISYNGRLKAVDVSENIAWLIDEAPALAIAFACADGTSTLKNAKELRVKECDRIAVTVSALRACGIEASELEDGFKITGGVAKSASIDSHGDHRIAMSFAVLGLLCGMEISKSEFIATSFPNFTKCLESLGAVVNE</sequence>
<comment type="subcellular location">
    <subcellularLocation>
        <location evidence="7">Cytoplasm</location>
    </subcellularLocation>
</comment>
<comment type="caution">
    <text evidence="7">Lacks conserved residue(s) required for the propagation of feature annotation.</text>
</comment>
<dbReference type="InterPro" id="IPR001986">
    <property type="entry name" value="Enolpyruvate_Tfrase_dom"/>
</dbReference>
<evidence type="ECO:0000259" key="8">
    <source>
        <dbReference type="Pfam" id="PF00275"/>
    </source>
</evidence>
<organism evidence="9 10">
    <name type="scientific">Campylobacter magnus</name>
    <dbReference type="NCBI Taxonomy" id="3026462"/>
    <lineage>
        <taxon>Bacteria</taxon>
        <taxon>Pseudomonadati</taxon>
        <taxon>Campylobacterota</taxon>
        <taxon>Epsilonproteobacteria</taxon>
        <taxon>Campylobacterales</taxon>
        <taxon>Campylobacteraceae</taxon>
        <taxon>Campylobacter</taxon>
    </lineage>
</organism>
<protein>
    <recommendedName>
        <fullName evidence="7">3-phosphoshikimate 1-carboxyvinyltransferase</fullName>
        <ecNumber evidence="7">2.5.1.19</ecNumber>
    </recommendedName>
    <alternativeName>
        <fullName evidence="7">5-enolpyruvylshikimate-3-phosphate synthase</fullName>
        <shortName evidence="7">EPSP synthase</shortName>
        <shortName evidence="7">EPSPS</shortName>
    </alternativeName>
</protein>
<gene>
    <name evidence="7 9" type="primary">aroA</name>
    <name evidence="9" type="ORF">Q2362_06380</name>
</gene>
<dbReference type="HAMAP" id="MF_00210">
    <property type="entry name" value="EPSP_synth"/>
    <property type="match status" value="1"/>
</dbReference>
<dbReference type="RefSeq" id="WP_302244518.1">
    <property type="nucleotide sequence ID" value="NZ_JAULJQ010000007.1"/>
</dbReference>
<dbReference type="CDD" id="cd01556">
    <property type="entry name" value="EPSP_synthase"/>
    <property type="match status" value="1"/>
</dbReference>
<keyword evidence="7" id="KW-0963">Cytoplasm</keyword>
<keyword evidence="4 7" id="KW-0808">Transferase</keyword>
<reference evidence="9 10" key="1">
    <citation type="submission" date="2023-06" db="EMBL/GenBank/DDBJ databases">
        <title>Campylobacter magnum sp. nov., isolated from cecal contents of domestic pigs (Sus scrofa domesticus).</title>
        <authorList>
            <person name="Papic B."/>
            <person name="Gruntar I."/>
        </authorList>
    </citation>
    <scope>NUCLEOTIDE SEQUENCE [LARGE SCALE GENOMIC DNA]</scope>
    <source>
        <strain evidence="10">34484-21</strain>
    </source>
</reference>
<dbReference type="PROSITE" id="PS00885">
    <property type="entry name" value="EPSP_SYNTHASE_2"/>
    <property type="match status" value="1"/>
</dbReference>